<protein>
    <submittedName>
        <fullName evidence="1">Uncharacterized protein</fullName>
    </submittedName>
</protein>
<dbReference type="AlphaFoldDB" id="A0A6A4IN57"/>
<sequence>MMIKFGLLLLGLAALCTAERKNVTLSGDNWKWVINNISSFNVHGRNESWAITTDKDSTITLLCEEISVAKRTGQNCLHGKLVFDDGFNNLTFCGTNKNVLIQGNSSQLLVDFVITPPYAGYFYCKGKSVHPPRNI</sequence>
<comment type="caution">
    <text evidence="1">The sequence shown here is derived from an EMBL/GenBank/DDBJ whole genome shotgun (WGS) entry which is preliminary data.</text>
</comment>
<keyword evidence="2" id="KW-1185">Reference proteome</keyword>
<dbReference type="SUPFAM" id="SSF49854">
    <property type="entry name" value="Spermadhesin, CUB domain"/>
    <property type="match status" value="1"/>
</dbReference>
<organism evidence="1 2">
    <name type="scientific">Apolygus lucorum</name>
    <name type="common">Small green plant bug</name>
    <name type="synonym">Lygocoris lucorum</name>
    <dbReference type="NCBI Taxonomy" id="248454"/>
    <lineage>
        <taxon>Eukaryota</taxon>
        <taxon>Metazoa</taxon>
        <taxon>Ecdysozoa</taxon>
        <taxon>Arthropoda</taxon>
        <taxon>Hexapoda</taxon>
        <taxon>Insecta</taxon>
        <taxon>Pterygota</taxon>
        <taxon>Neoptera</taxon>
        <taxon>Paraneoptera</taxon>
        <taxon>Hemiptera</taxon>
        <taxon>Heteroptera</taxon>
        <taxon>Panheteroptera</taxon>
        <taxon>Cimicomorpha</taxon>
        <taxon>Miridae</taxon>
        <taxon>Mirini</taxon>
        <taxon>Apolygus</taxon>
    </lineage>
</organism>
<dbReference type="InterPro" id="IPR035914">
    <property type="entry name" value="Sperma_CUB_dom_sf"/>
</dbReference>
<dbReference type="EMBL" id="WIXP02000013">
    <property type="protein sequence ID" value="KAF6200860.1"/>
    <property type="molecule type" value="Genomic_DNA"/>
</dbReference>
<proteinExistence type="predicted"/>
<reference evidence="1" key="1">
    <citation type="journal article" date="2021" name="Mol. Ecol. Resour.">
        <title>Apolygus lucorum genome provides insights into omnivorousness and mesophyll feeding.</title>
        <authorList>
            <person name="Liu Y."/>
            <person name="Liu H."/>
            <person name="Wang H."/>
            <person name="Huang T."/>
            <person name="Liu B."/>
            <person name="Yang B."/>
            <person name="Yin L."/>
            <person name="Li B."/>
            <person name="Zhang Y."/>
            <person name="Zhang S."/>
            <person name="Jiang F."/>
            <person name="Zhang X."/>
            <person name="Ren Y."/>
            <person name="Wang B."/>
            <person name="Wang S."/>
            <person name="Lu Y."/>
            <person name="Wu K."/>
            <person name="Fan W."/>
            <person name="Wang G."/>
        </authorList>
    </citation>
    <scope>NUCLEOTIDE SEQUENCE</scope>
    <source>
        <strain evidence="1">12Hb</strain>
    </source>
</reference>
<gene>
    <name evidence="1" type="ORF">GE061_005307</name>
</gene>
<name>A0A6A4IN57_APOLU</name>
<accession>A0A6A4IN57</accession>
<evidence type="ECO:0000313" key="2">
    <source>
        <dbReference type="Proteomes" id="UP000466442"/>
    </source>
</evidence>
<dbReference type="Proteomes" id="UP000466442">
    <property type="component" value="Unassembled WGS sequence"/>
</dbReference>
<evidence type="ECO:0000313" key="1">
    <source>
        <dbReference type="EMBL" id="KAF6200860.1"/>
    </source>
</evidence>